<sequence length="126" mass="14590">MMPSERPVNMPMSPAHAAQSKNVSRRTIMRAIETLDLRASRDNRNHWKIDPQDLDKWADAQCALSEHAHPILPTVPTSDLEVKLAVAEAQRDAAKEQLAGVQEDRDRWREMAEKLASKPRWGWWWR</sequence>
<keyword evidence="4" id="KW-1185">Reference proteome</keyword>
<name>A0A7W6H3S0_9RHOB</name>
<evidence type="ECO:0000256" key="2">
    <source>
        <dbReference type="SAM" id="MobiDB-lite"/>
    </source>
</evidence>
<feature type="coiled-coil region" evidence="1">
    <location>
        <begin position="77"/>
        <end position="111"/>
    </location>
</feature>
<keyword evidence="1" id="KW-0175">Coiled coil</keyword>
<reference evidence="3 4" key="1">
    <citation type="submission" date="2020-08" db="EMBL/GenBank/DDBJ databases">
        <title>Genomic Encyclopedia of Type Strains, Phase IV (KMG-IV): sequencing the most valuable type-strain genomes for metagenomic binning, comparative biology and taxonomic classification.</title>
        <authorList>
            <person name="Goeker M."/>
        </authorList>
    </citation>
    <scope>NUCLEOTIDE SEQUENCE [LARGE SCALE GENOMIC DNA]</scope>
    <source>
        <strain evidence="3 4">DSM 102234</strain>
    </source>
</reference>
<dbReference type="EMBL" id="JACIEI010000035">
    <property type="protein sequence ID" value="MBB3996154.1"/>
    <property type="molecule type" value="Genomic_DNA"/>
</dbReference>
<accession>A0A7W6H3S0</accession>
<gene>
    <name evidence="3" type="ORF">GGR95_003827</name>
</gene>
<protein>
    <submittedName>
        <fullName evidence="3">Excisionase family DNA binding protein</fullName>
    </submittedName>
</protein>
<proteinExistence type="predicted"/>
<dbReference type="AlphaFoldDB" id="A0A7W6H3S0"/>
<organism evidence="3 4">
    <name type="scientific">Sulfitobacter undariae</name>
    <dbReference type="NCBI Taxonomy" id="1563671"/>
    <lineage>
        <taxon>Bacteria</taxon>
        <taxon>Pseudomonadati</taxon>
        <taxon>Pseudomonadota</taxon>
        <taxon>Alphaproteobacteria</taxon>
        <taxon>Rhodobacterales</taxon>
        <taxon>Roseobacteraceae</taxon>
        <taxon>Sulfitobacter</taxon>
    </lineage>
</organism>
<comment type="caution">
    <text evidence="3">The sequence shown here is derived from an EMBL/GenBank/DDBJ whole genome shotgun (WGS) entry which is preliminary data.</text>
</comment>
<evidence type="ECO:0000313" key="4">
    <source>
        <dbReference type="Proteomes" id="UP000530268"/>
    </source>
</evidence>
<evidence type="ECO:0000313" key="3">
    <source>
        <dbReference type="EMBL" id="MBB3996154.1"/>
    </source>
</evidence>
<dbReference type="Proteomes" id="UP000530268">
    <property type="component" value="Unassembled WGS sequence"/>
</dbReference>
<feature type="region of interest" description="Disordered" evidence="2">
    <location>
        <begin position="1"/>
        <end position="25"/>
    </location>
</feature>
<evidence type="ECO:0000256" key="1">
    <source>
        <dbReference type="SAM" id="Coils"/>
    </source>
</evidence>